<gene>
    <name evidence="8" type="ORF">FPZ11_15445</name>
</gene>
<organism evidence="8 9">
    <name type="scientific">Humibacter ginsenosidimutans</name>
    <dbReference type="NCBI Taxonomy" id="2599293"/>
    <lineage>
        <taxon>Bacteria</taxon>
        <taxon>Bacillati</taxon>
        <taxon>Actinomycetota</taxon>
        <taxon>Actinomycetes</taxon>
        <taxon>Micrococcales</taxon>
        <taxon>Microbacteriaceae</taxon>
        <taxon>Humibacter</taxon>
    </lineage>
</organism>
<dbReference type="SUPFAM" id="SSF48498">
    <property type="entry name" value="Tetracyclin repressor-like, C-terminal domain"/>
    <property type="match status" value="1"/>
</dbReference>
<dbReference type="InterPro" id="IPR003012">
    <property type="entry name" value="Tet_transcr_reg_TetR"/>
</dbReference>
<evidence type="ECO:0000256" key="5">
    <source>
        <dbReference type="PROSITE-ProRule" id="PRU00335"/>
    </source>
</evidence>
<dbReference type="AlphaFoldDB" id="A0A5B8M5D9"/>
<dbReference type="SUPFAM" id="SSF46689">
    <property type="entry name" value="Homeodomain-like"/>
    <property type="match status" value="1"/>
</dbReference>
<dbReference type="InterPro" id="IPR009057">
    <property type="entry name" value="Homeodomain-like_sf"/>
</dbReference>
<dbReference type="PRINTS" id="PR00455">
    <property type="entry name" value="HTHTETR"/>
</dbReference>
<evidence type="ECO:0000256" key="1">
    <source>
        <dbReference type="ARBA" id="ARBA00022491"/>
    </source>
</evidence>
<keyword evidence="1" id="KW-0678">Repressor</keyword>
<evidence type="ECO:0000256" key="3">
    <source>
        <dbReference type="ARBA" id="ARBA00023125"/>
    </source>
</evidence>
<dbReference type="KEGG" id="huw:FPZ11_15445"/>
<dbReference type="EMBL" id="CP042305">
    <property type="protein sequence ID" value="QDZ15978.1"/>
    <property type="molecule type" value="Genomic_DNA"/>
</dbReference>
<dbReference type="Proteomes" id="UP000320216">
    <property type="component" value="Chromosome"/>
</dbReference>
<keyword evidence="2" id="KW-0805">Transcription regulation</keyword>
<dbReference type="Pfam" id="PF00440">
    <property type="entry name" value="TetR_N"/>
    <property type="match status" value="1"/>
</dbReference>
<dbReference type="GO" id="GO:0000976">
    <property type="term" value="F:transcription cis-regulatory region binding"/>
    <property type="evidence" value="ECO:0007669"/>
    <property type="project" value="TreeGrafter"/>
</dbReference>
<protein>
    <submittedName>
        <fullName evidence="8">TetR/AcrR family transcriptional regulator</fullName>
    </submittedName>
</protein>
<evidence type="ECO:0000256" key="6">
    <source>
        <dbReference type="SAM" id="MobiDB-lite"/>
    </source>
</evidence>
<feature type="domain" description="HTH tetR-type" evidence="7">
    <location>
        <begin position="39"/>
        <end position="99"/>
    </location>
</feature>
<dbReference type="Gene3D" id="1.10.357.10">
    <property type="entry name" value="Tetracycline Repressor, domain 2"/>
    <property type="match status" value="1"/>
</dbReference>
<dbReference type="InterPro" id="IPR001647">
    <property type="entry name" value="HTH_TetR"/>
</dbReference>
<evidence type="ECO:0000259" key="7">
    <source>
        <dbReference type="PROSITE" id="PS50977"/>
    </source>
</evidence>
<dbReference type="OrthoDB" id="3519192at2"/>
<dbReference type="Gene3D" id="1.10.10.60">
    <property type="entry name" value="Homeodomain-like"/>
    <property type="match status" value="1"/>
</dbReference>
<dbReference type="GO" id="GO:0045892">
    <property type="term" value="P:negative regulation of DNA-templated transcription"/>
    <property type="evidence" value="ECO:0007669"/>
    <property type="project" value="InterPro"/>
</dbReference>
<evidence type="ECO:0000256" key="2">
    <source>
        <dbReference type="ARBA" id="ARBA00023015"/>
    </source>
</evidence>
<dbReference type="PROSITE" id="PS50977">
    <property type="entry name" value="HTH_TETR_2"/>
    <property type="match status" value="1"/>
</dbReference>
<dbReference type="GO" id="GO:0003700">
    <property type="term" value="F:DNA-binding transcription factor activity"/>
    <property type="evidence" value="ECO:0007669"/>
    <property type="project" value="TreeGrafter"/>
</dbReference>
<dbReference type="PANTHER" id="PTHR30055:SF234">
    <property type="entry name" value="HTH-TYPE TRANSCRIPTIONAL REGULATOR BETI"/>
    <property type="match status" value="1"/>
</dbReference>
<dbReference type="InterPro" id="IPR036271">
    <property type="entry name" value="Tet_transcr_reg_TetR-rel_C_sf"/>
</dbReference>
<feature type="compositionally biased region" description="Pro residues" evidence="6">
    <location>
        <begin position="26"/>
        <end position="37"/>
    </location>
</feature>
<proteinExistence type="predicted"/>
<dbReference type="PRINTS" id="PR00400">
    <property type="entry name" value="TETREPRESSOR"/>
</dbReference>
<evidence type="ECO:0000313" key="8">
    <source>
        <dbReference type="EMBL" id="QDZ15978.1"/>
    </source>
</evidence>
<feature type="DNA-binding region" description="H-T-H motif" evidence="5">
    <location>
        <begin position="62"/>
        <end position="81"/>
    </location>
</feature>
<reference evidence="8 9" key="1">
    <citation type="submission" date="2019-07" db="EMBL/GenBank/DDBJ databases">
        <title>Full genome sequence of Humibacter sp. WJ7-1.</title>
        <authorList>
            <person name="Im W.-T."/>
        </authorList>
    </citation>
    <scope>NUCLEOTIDE SEQUENCE [LARGE SCALE GENOMIC DNA]</scope>
    <source>
        <strain evidence="8 9">WJ7-1</strain>
    </source>
</reference>
<dbReference type="InterPro" id="IPR004111">
    <property type="entry name" value="Repressor_TetR_C"/>
</dbReference>
<feature type="region of interest" description="Disordered" evidence="6">
    <location>
        <begin position="16"/>
        <end position="39"/>
    </location>
</feature>
<evidence type="ECO:0000313" key="9">
    <source>
        <dbReference type="Proteomes" id="UP000320216"/>
    </source>
</evidence>
<dbReference type="Pfam" id="PF02909">
    <property type="entry name" value="TetR_C_1"/>
    <property type="match status" value="1"/>
</dbReference>
<dbReference type="GO" id="GO:0046677">
    <property type="term" value="P:response to antibiotic"/>
    <property type="evidence" value="ECO:0007669"/>
    <property type="project" value="InterPro"/>
</dbReference>
<accession>A0A5B8M5D9</accession>
<dbReference type="PANTHER" id="PTHR30055">
    <property type="entry name" value="HTH-TYPE TRANSCRIPTIONAL REGULATOR RUTR"/>
    <property type="match status" value="1"/>
</dbReference>
<keyword evidence="3 5" id="KW-0238">DNA-binding</keyword>
<name>A0A5B8M5D9_9MICO</name>
<keyword evidence="4" id="KW-0804">Transcription</keyword>
<sequence>MQASCQSLAHRFCLGGTGQHDEAVPESPPSSPRPGRPPATSRAQLLVAARRLIDENGWEKLTMRRLATELGIGSTTLYHHVRDKGHLLMLLLDEHAAQASRPQLPDDPRDRIVVAAATMHDVLASWSWAAEVLTSDGFVGVLGESSLWSVDVIVGAALDHGCTQADAVAVFRSIWYYTVGEILVRARTAQHAPGTGRQSPDTAPSPDRDRFLADVDPTWLPHLAAIGHQWPALAGRDTYLQGLRALVDGLLTAR</sequence>
<keyword evidence="9" id="KW-1185">Reference proteome</keyword>
<evidence type="ECO:0000256" key="4">
    <source>
        <dbReference type="ARBA" id="ARBA00023163"/>
    </source>
</evidence>
<dbReference type="InterPro" id="IPR050109">
    <property type="entry name" value="HTH-type_TetR-like_transc_reg"/>
</dbReference>